<evidence type="ECO:0000313" key="1">
    <source>
        <dbReference type="EMBL" id="CAF0914168.1"/>
    </source>
</evidence>
<evidence type="ECO:0000313" key="7">
    <source>
        <dbReference type="Proteomes" id="UP000663881"/>
    </source>
</evidence>
<dbReference type="EMBL" id="CAJOAY010000012">
    <property type="protein sequence ID" value="CAF3485455.1"/>
    <property type="molecule type" value="Genomic_DNA"/>
</dbReference>
<dbReference type="Proteomes" id="UP000663845">
    <property type="component" value="Unassembled WGS sequence"/>
</dbReference>
<dbReference type="EMBL" id="CAJNOE010000102">
    <property type="protein sequence ID" value="CAF0914168.1"/>
    <property type="molecule type" value="Genomic_DNA"/>
</dbReference>
<name>A0A818G685_9BILA</name>
<reference evidence="4" key="1">
    <citation type="submission" date="2021-02" db="EMBL/GenBank/DDBJ databases">
        <authorList>
            <person name="Nowell W R."/>
        </authorList>
    </citation>
    <scope>NUCLEOTIDE SEQUENCE</scope>
</reference>
<dbReference type="Proteomes" id="UP000663844">
    <property type="component" value="Unassembled WGS sequence"/>
</dbReference>
<comment type="caution">
    <text evidence="4">The sequence shown here is derived from an EMBL/GenBank/DDBJ whole genome shotgun (WGS) entry which is preliminary data.</text>
</comment>
<evidence type="ECO:0000313" key="3">
    <source>
        <dbReference type="EMBL" id="CAF1505122.1"/>
    </source>
</evidence>
<accession>A0A818G685</accession>
<evidence type="ECO:0000313" key="4">
    <source>
        <dbReference type="EMBL" id="CAF3485455.1"/>
    </source>
</evidence>
<evidence type="ECO:0000313" key="5">
    <source>
        <dbReference type="EMBL" id="CAF3558323.1"/>
    </source>
</evidence>
<sequence length="87" mass="10331">MIVSPYLVYSLSKANNFLSYNKCMQRMKCPVTRKEECSEECHAGNTEEEIEEHKEIIIGERRNSFRKKPKPKFDDEELKNLTIKNDF</sequence>
<dbReference type="Proteomes" id="UP000663891">
    <property type="component" value="Unassembled WGS sequence"/>
</dbReference>
<dbReference type="Proteomes" id="UP000663860">
    <property type="component" value="Unassembled WGS sequence"/>
</dbReference>
<organism evidence="4 7">
    <name type="scientific">Adineta steineri</name>
    <dbReference type="NCBI Taxonomy" id="433720"/>
    <lineage>
        <taxon>Eukaryota</taxon>
        <taxon>Metazoa</taxon>
        <taxon>Spiralia</taxon>
        <taxon>Gnathifera</taxon>
        <taxon>Rotifera</taxon>
        <taxon>Eurotatoria</taxon>
        <taxon>Bdelloidea</taxon>
        <taxon>Adinetida</taxon>
        <taxon>Adinetidae</taxon>
        <taxon>Adineta</taxon>
    </lineage>
</organism>
<protein>
    <submittedName>
        <fullName evidence="4">Uncharacterized protein</fullName>
    </submittedName>
</protein>
<dbReference type="EMBL" id="CAJOBB010001770">
    <property type="protein sequence ID" value="CAF3900955.1"/>
    <property type="molecule type" value="Genomic_DNA"/>
</dbReference>
<dbReference type="EMBL" id="CAJOAZ010000160">
    <property type="protein sequence ID" value="CAF3558323.1"/>
    <property type="molecule type" value="Genomic_DNA"/>
</dbReference>
<proteinExistence type="predicted"/>
<dbReference type="EMBL" id="CAJNOG010002439">
    <property type="protein sequence ID" value="CAF1505122.1"/>
    <property type="molecule type" value="Genomic_DNA"/>
</dbReference>
<evidence type="ECO:0000313" key="2">
    <source>
        <dbReference type="EMBL" id="CAF0914351.1"/>
    </source>
</evidence>
<dbReference type="Proteomes" id="UP000663868">
    <property type="component" value="Unassembled WGS sequence"/>
</dbReference>
<dbReference type="EMBL" id="CAJNON010000071">
    <property type="protein sequence ID" value="CAF0914351.1"/>
    <property type="molecule type" value="Genomic_DNA"/>
</dbReference>
<dbReference type="AlphaFoldDB" id="A0A818G685"/>
<evidence type="ECO:0000313" key="6">
    <source>
        <dbReference type="EMBL" id="CAF3900955.1"/>
    </source>
</evidence>
<dbReference type="OrthoDB" id="10020240at2759"/>
<dbReference type="Proteomes" id="UP000663881">
    <property type="component" value="Unassembled WGS sequence"/>
</dbReference>
<gene>
    <name evidence="1" type="ORF">IZO911_LOCUS12945</name>
    <name evidence="3" type="ORF">JYZ213_LOCUS43710</name>
    <name evidence="6" type="ORF">KXQ929_LOCUS22813</name>
    <name evidence="4" type="ORF">OKA104_LOCUS575</name>
    <name evidence="5" type="ORF">OXD698_LOCUS4284</name>
    <name evidence="2" type="ORF">VCS650_LOCUS10021</name>
</gene>